<dbReference type="InterPro" id="IPR051536">
    <property type="entry name" value="UDG_Type-4/5"/>
</dbReference>
<evidence type="ECO:0000256" key="7">
    <source>
        <dbReference type="ARBA" id="ARBA00023204"/>
    </source>
</evidence>
<evidence type="ECO:0000256" key="1">
    <source>
        <dbReference type="ARBA" id="ARBA00022485"/>
    </source>
</evidence>
<evidence type="ECO:0000256" key="3">
    <source>
        <dbReference type="ARBA" id="ARBA00022763"/>
    </source>
</evidence>
<protein>
    <submittedName>
        <fullName evidence="9">Uracil-DNA glycosylase family protein</fullName>
    </submittedName>
</protein>
<dbReference type="CDD" id="cd10030">
    <property type="entry name" value="UDG-F4_TTUDGA_SPO1dp_like"/>
    <property type="match status" value="1"/>
</dbReference>
<dbReference type="InterPro" id="IPR036895">
    <property type="entry name" value="Uracil-DNA_glycosylase-like_sf"/>
</dbReference>
<dbReference type="PANTHER" id="PTHR33693:SF1">
    <property type="entry name" value="TYPE-4 URACIL-DNA GLYCOSYLASE"/>
    <property type="match status" value="1"/>
</dbReference>
<gene>
    <name evidence="9" type="ORF">ACFQ4B_09170</name>
</gene>
<keyword evidence="6" id="KW-0411">Iron-sulfur</keyword>
<dbReference type="SUPFAM" id="SSF52141">
    <property type="entry name" value="Uracil-DNA glycosylase-like"/>
    <property type="match status" value="1"/>
</dbReference>
<feature type="domain" description="Uracil-DNA glycosylase-like" evidence="8">
    <location>
        <begin position="35"/>
        <end position="181"/>
    </location>
</feature>
<keyword evidence="7" id="KW-0234">DNA repair</keyword>
<evidence type="ECO:0000256" key="2">
    <source>
        <dbReference type="ARBA" id="ARBA00022723"/>
    </source>
</evidence>
<evidence type="ECO:0000256" key="4">
    <source>
        <dbReference type="ARBA" id="ARBA00022801"/>
    </source>
</evidence>
<keyword evidence="2" id="KW-0479">Metal-binding</keyword>
<organism evidence="9 10">
    <name type="scientific">Paenibacillus vulneris</name>
    <dbReference type="NCBI Taxonomy" id="1133364"/>
    <lineage>
        <taxon>Bacteria</taxon>
        <taxon>Bacillati</taxon>
        <taxon>Bacillota</taxon>
        <taxon>Bacilli</taxon>
        <taxon>Bacillales</taxon>
        <taxon>Paenibacillaceae</taxon>
        <taxon>Paenibacillus</taxon>
    </lineage>
</organism>
<proteinExistence type="predicted"/>
<evidence type="ECO:0000313" key="10">
    <source>
        <dbReference type="Proteomes" id="UP001597180"/>
    </source>
</evidence>
<dbReference type="Proteomes" id="UP001597180">
    <property type="component" value="Unassembled WGS sequence"/>
</dbReference>
<keyword evidence="3" id="KW-0227">DNA damage</keyword>
<keyword evidence="4" id="KW-0378">Hydrolase</keyword>
<accession>A0ABW3UL28</accession>
<dbReference type="Gene3D" id="3.40.470.10">
    <property type="entry name" value="Uracil-DNA glycosylase-like domain"/>
    <property type="match status" value="1"/>
</dbReference>
<reference evidence="10" key="1">
    <citation type="journal article" date="2019" name="Int. J. Syst. Evol. Microbiol.">
        <title>The Global Catalogue of Microorganisms (GCM) 10K type strain sequencing project: providing services to taxonomists for standard genome sequencing and annotation.</title>
        <authorList>
            <consortium name="The Broad Institute Genomics Platform"/>
            <consortium name="The Broad Institute Genome Sequencing Center for Infectious Disease"/>
            <person name="Wu L."/>
            <person name="Ma J."/>
        </authorList>
    </citation>
    <scope>NUCLEOTIDE SEQUENCE [LARGE SCALE GENOMIC DNA]</scope>
    <source>
        <strain evidence="10">CCUG 53270</strain>
    </source>
</reference>
<keyword evidence="10" id="KW-1185">Reference proteome</keyword>
<evidence type="ECO:0000313" key="9">
    <source>
        <dbReference type="EMBL" id="MFD1220290.1"/>
    </source>
</evidence>
<dbReference type="PANTHER" id="PTHR33693">
    <property type="entry name" value="TYPE-5 URACIL-DNA GLYCOSYLASE"/>
    <property type="match status" value="1"/>
</dbReference>
<dbReference type="InterPro" id="IPR005122">
    <property type="entry name" value="Uracil-DNA_glycosylase-like"/>
</dbReference>
<dbReference type="Pfam" id="PF03167">
    <property type="entry name" value="UDG"/>
    <property type="match status" value="1"/>
</dbReference>
<evidence type="ECO:0000256" key="5">
    <source>
        <dbReference type="ARBA" id="ARBA00023004"/>
    </source>
</evidence>
<dbReference type="RefSeq" id="WP_345586991.1">
    <property type="nucleotide sequence ID" value="NZ_BAABJG010000006.1"/>
</dbReference>
<name>A0ABW3UL28_9BACL</name>
<dbReference type="EMBL" id="JBHTLU010000013">
    <property type="protein sequence ID" value="MFD1220290.1"/>
    <property type="molecule type" value="Genomic_DNA"/>
</dbReference>
<sequence length="191" mass="21583">MSDFTPVMLEEEAPPAHAVHCQNCELCSHRQRVIWGEGNPDAPIIVLLDNPGLREDREGNPFVCGTRETLQRGMRDAGLALEMVYVTFLLKCRPKRAYNKPLARAACSSYLQEQLEAKKPAIILGLGNTVVQSLFPDEEADVKSFRGAWHSYQGIPVTFSYHPLAVRRRPVLMKYFVEDIKLVVSTIKEEK</sequence>
<dbReference type="SMART" id="SM00987">
    <property type="entry name" value="UreE_C"/>
    <property type="match status" value="1"/>
</dbReference>
<evidence type="ECO:0000256" key="6">
    <source>
        <dbReference type="ARBA" id="ARBA00023014"/>
    </source>
</evidence>
<keyword evidence="1" id="KW-0004">4Fe-4S</keyword>
<dbReference type="SMART" id="SM00986">
    <property type="entry name" value="UDG"/>
    <property type="match status" value="1"/>
</dbReference>
<comment type="caution">
    <text evidence="9">The sequence shown here is derived from an EMBL/GenBank/DDBJ whole genome shotgun (WGS) entry which is preliminary data.</text>
</comment>
<keyword evidence="5" id="KW-0408">Iron</keyword>
<evidence type="ECO:0000259" key="8">
    <source>
        <dbReference type="SMART" id="SM00986"/>
    </source>
</evidence>